<evidence type="ECO:0000313" key="1">
    <source>
        <dbReference type="EMBL" id="GAA4432075.1"/>
    </source>
</evidence>
<comment type="caution">
    <text evidence="1">The sequence shown here is derived from an EMBL/GenBank/DDBJ whole genome shotgun (WGS) entry which is preliminary data.</text>
</comment>
<evidence type="ECO:0008006" key="3">
    <source>
        <dbReference type="Google" id="ProtNLM"/>
    </source>
</evidence>
<sequence length="220" mass="25625">MLYYRTVTRTLLDSLKRLMKADEFSAFRLVGGTSLSLQLGHRMSVDIDLFSDISYGKIDFNAIDEFIEKTFPFSSHFGNLTPSFGKSYMIGIHKDDAIKLDIFYTDPFIQPVLIVDDIRFATIEEIIAMKIDVIQRGGRKKDFWDLHELLNRVSIDIMLELHKQRYAYGHDKEVILQNFTDFHRADDDFEPICLRGKYWEFIKEDIEDAISSYKRGLGGN</sequence>
<dbReference type="EMBL" id="BAABEY010000002">
    <property type="protein sequence ID" value="GAA4432075.1"/>
    <property type="molecule type" value="Genomic_DNA"/>
</dbReference>
<proteinExistence type="predicted"/>
<gene>
    <name evidence="1" type="ORF">GCM10023091_03640</name>
</gene>
<dbReference type="InterPro" id="IPR014942">
    <property type="entry name" value="AbiEii"/>
</dbReference>
<dbReference type="Proteomes" id="UP001501508">
    <property type="component" value="Unassembled WGS sequence"/>
</dbReference>
<reference evidence="2" key="1">
    <citation type="journal article" date="2019" name="Int. J. Syst. Evol. Microbiol.">
        <title>The Global Catalogue of Microorganisms (GCM) 10K type strain sequencing project: providing services to taxonomists for standard genome sequencing and annotation.</title>
        <authorList>
            <consortium name="The Broad Institute Genomics Platform"/>
            <consortium name="The Broad Institute Genome Sequencing Center for Infectious Disease"/>
            <person name="Wu L."/>
            <person name="Ma J."/>
        </authorList>
    </citation>
    <scope>NUCLEOTIDE SEQUENCE [LARGE SCALE GENOMIC DNA]</scope>
    <source>
        <strain evidence="2">JCM 31920</strain>
    </source>
</reference>
<organism evidence="1 2">
    <name type="scientific">Ravibacter arvi</name>
    <dbReference type="NCBI Taxonomy" id="2051041"/>
    <lineage>
        <taxon>Bacteria</taxon>
        <taxon>Pseudomonadati</taxon>
        <taxon>Bacteroidota</taxon>
        <taxon>Cytophagia</taxon>
        <taxon>Cytophagales</taxon>
        <taxon>Spirosomataceae</taxon>
        <taxon>Ravibacter</taxon>
    </lineage>
</organism>
<keyword evidence="2" id="KW-1185">Reference proteome</keyword>
<name>A0ABP8LMD0_9BACT</name>
<evidence type="ECO:0000313" key="2">
    <source>
        <dbReference type="Proteomes" id="UP001501508"/>
    </source>
</evidence>
<accession>A0ABP8LMD0</accession>
<dbReference type="Pfam" id="PF08843">
    <property type="entry name" value="AbiEii"/>
    <property type="match status" value="1"/>
</dbReference>
<protein>
    <recommendedName>
        <fullName evidence="3">Nucleotidyl transferase AbiEii/AbiGii toxin family protein</fullName>
    </recommendedName>
</protein>